<evidence type="ECO:0000313" key="2">
    <source>
        <dbReference type="Proteomes" id="UP000270094"/>
    </source>
</evidence>
<organism evidence="1 2">
    <name type="scientific">Strongylus vulgaris</name>
    <name type="common">Blood worm</name>
    <dbReference type="NCBI Taxonomy" id="40348"/>
    <lineage>
        <taxon>Eukaryota</taxon>
        <taxon>Metazoa</taxon>
        <taxon>Ecdysozoa</taxon>
        <taxon>Nematoda</taxon>
        <taxon>Chromadorea</taxon>
        <taxon>Rhabditida</taxon>
        <taxon>Rhabditina</taxon>
        <taxon>Rhabditomorpha</taxon>
        <taxon>Strongyloidea</taxon>
        <taxon>Strongylidae</taxon>
        <taxon>Strongylus</taxon>
    </lineage>
</organism>
<name>A0A3P7L5U8_STRVU</name>
<protein>
    <submittedName>
        <fullName evidence="1">Uncharacterized protein</fullName>
    </submittedName>
</protein>
<keyword evidence="2" id="KW-1185">Reference proteome</keyword>
<evidence type="ECO:0000313" key="1">
    <source>
        <dbReference type="EMBL" id="VDM74772.1"/>
    </source>
</evidence>
<proteinExistence type="predicted"/>
<sequence length="117" mass="12856">MARHKQAGTLIRVHSQTIPGRGGAVFNIHAARDGIECVCVCLESSGKHLSSSFRCRHKCEIYCVNVCIRFPPTPQIVVADLFASKRLIKPVDMPTGEFLAKAIFAHSLRRIKGLLAS</sequence>
<dbReference type="EMBL" id="UYYB01094629">
    <property type="protein sequence ID" value="VDM74772.1"/>
    <property type="molecule type" value="Genomic_DNA"/>
</dbReference>
<dbReference type="Proteomes" id="UP000270094">
    <property type="component" value="Unassembled WGS sequence"/>
</dbReference>
<reference evidence="1 2" key="1">
    <citation type="submission" date="2018-11" db="EMBL/GenBank/DDBJ databases">
        <authorList>
            <consortium name="Pathogen Informatics"/>
        </authorList>
    </citation>
    <scope>NUCLEOTIDE SEQUENCE [LARGE SCALE GENOMIC DNA]</scope>
</reference>
<accession>A0A3P7L5U8</accession>
<gene>
    <name evidence="1" type="ORF">SVUK_LOCUS9770</name>
</gene>
<dbReference type="AlphaFoldDB" id="A0A3P7L5U8"/>